<evidence type="ECO:0008006" key="5">
    <source>
        <dbReference type="Google" id="ProtNLM"/>
    </source>
</evidence>
<protein>
    <recommendedName>
        <fullName evidence="5">DUF3558 domain-containing protein</fullName>
    </recommendedName>
</protein>
<dbReference type="AlphaFoldDB" id="A0A7K0DGE9"/>
<dbReference type="InterPro" id="IPR024520">
    <property type="entry name" value="DUF3558"/>
</dbReference>
<feature type="chain" id="PRO_5039630067" description="DUF3558 domain-containing protein" evidence="2">
    <location>
        <begin position="26"/>
        <end position="209"/>
    </location>
</feature>
<dbReference type="OrthoDB" id="4552877at2"/>
<evidence type="ECO:0000256" key="2">
    <source>
        <dbReference type="SAM" id="SignalP"/>
    </source>
</evidence>
<feature type="region of interest" description="Disordered" evidence="1">
    <location>
        <begin position="27"/>
        <end position="68"/>
    </location>
</feature>
<proteinExistence type="predicted"/>
<reference evidence="3 4" key="1">
    <citation type="submission" date="2019-10" db="EMBL/GenBank/DDBJ databases">
        <title>Nocardia macrotermitis sp. nov. and Nocardia aurantia sp. nov., isolated from the gut of fungus growing-termite Macrotermes natalensis.</title>
        <authorList>
            <person name="Benndorf R."/>
            <person name="Schwitalla J."/>
            <person name="Martin K."/>
            <person name="De Beer W."/>
            <person name="Kaster A.-K."/>
            <person name="Vollmers J."/>
            <person name="Poulsen M."/>
            <person name="Beemelmanns C."/>
        </authorList>
    </citation>
    <scope>NUCLEOTIDE SEQUENCE [LARGE SCALE GENOMIC DNA]</scope>
    <source>
        <strain evidence="3 4">RB20</strain>
    </source>
</reference>
<gene>
    <name evidence="3" type="ORF">NRB20_75070</name>
</gene>
<organism evidence="3 4">
    <name type="scientific">Nocardia macrotermitis</name>
    <dbReference type="NCBI Taxonomy" id="2585198"/>
    <lineage>
        <taxon>Bacteria</taxon>
        <taxon>Bacillati</taxon>
        <taxon>Actinomycetota</taxon>
        <taxon>Actinomycetes</taxon>
        <taxon>Mycobacteriales</taxon>
        <taxon>Nocardiaceae</taxon>
        <taxon>Nocardia</taxon>
    </lineage>
</organism>
<accession>A0A7K0DGE9</accession>
<feature type="compositionally biased region" description="Low complexity" evidence="1">
    <location>
        <begin position="30"/>
        <end position="57"/>
    </location>
</feature>
<dbReference type="Pfam" id="PF12079">
    <property type="entry name" value="DUF3558"/>
    <property type="match status" value="1"/>
</dbReference>
<keyword evidence="2" id="KW-0732">Signal</keyword>
<name>A0A7K0DGE9_9NOCA</name>
<comment type="caution">
    <text evidence="3">The sequence shown here is derived from an EMBL/GenBank/DDBJ whole genome shotgun (WGS) entry which is preliminary data.</text>
</comment>
<evidence type="ECO:0000313" key="4">
    <source>
        <dbReference type="Proteomes" id="UP000438448"/>
    </source>
</evidence>
<dbReference type="Proteomes" id="UP000438448">
    <property type="component" value="Unassembled WGS sequence"/>
</dbReference>
<feature type="signal peptide" evidence="2">
    <location>
        <begin position="1"/>
        <end position="25"/>
    </location>
</feature>
<evidence type="ECO:0000256" key="1">
    <source>
        <dbReference type="SAM" id="MobiDB-lite"/>
    </source>
</evidence>
<dbReference type="RefSeq" id="WP_153416100.1">
    <property type="nucleotide sequence ID" value="NZ_WEGK01000033.1"/>
</dbReference>
<sequence length="209" mass="22212">MSRRKTAACGTVLAIAALVSSGCDSGGGSTAASDTATSAPTTAAPTTLTAPSLQPPSQDNKYTRTSGRPKVVFDPCTWIPDDALARIGFDPTTRKRAQDMVAEYTFLTCQVETTDQTRTLQLISGNITLAEDKQRYAGKTQPTTINGREAITTTQKTSADECDLDIQTKAGYFEIGVIVETAGRVKGLQPCDHINDIGTTLEPYVGKDN</sequence>
<keyword evidence="4" id="KW-1185">Reference proteome</keyword>
<dbReference type="PROSITE" id="PS51257">
    <property type="entry name" value="PROKAR_LIPOPROTEIN"/>
    <property type="match status" value="1"/>
</dbReference>
<dbReference type="EMBL" id="WEGK01000033">
    <property type="protein sequence ID" value="MQY24372.1"/>
    <property type="molecule type" value="Genomic_DNA"/>
</dbReference>
<evidence type="ECO:0000313" key="3">
    <source>
        <dbReference type="EMBL" id="MQY24372.1"/>
    </source>
</evidence>